<name>A0A9J6GCF9_HAELO</name>
<accession>A0A9J6GCF9</accession>
<dbReference type="SUPFAM" id="SSF52047">
    <property type="entry name" value="RNI-like"/>
    <property type="match status" value="1"/>
</dbReference>
<comment type="caution">
    <text evidence="1">The sequence shown here is derived from an EMBL/GenBank/DDBJ whole genome shotgun (WGS) entry which is preliminary data.</text>
</comment>
<evidence type="ECO:0000313" key="1">
    <source>
        <dbReference type="EMBL" id="KAH9372795.1"/>
    </source>
</evidence>
<keyword evidence="2" id="KW-1185">Reference proteome</keyword>
<dbReference type="VEuPathDB" id="VectorBase:HLOH_064779"/>
<dbReference type="Proteomes" id="UP000821853">
    <property type="component" value="Chromosome 4"/>
</dbReference>
<dbReference type="EMBL" id="JABSTR010000006">
    <property type="protein sequence ID" value="KAH9372795.1"/>
    <property type="molecule type" value="Genomic_DNA"/>
</dbReference>
<dbReference type="OrthoDB" id="2163268at2759"/>
<dbReference type="InterPro" id="IPR032675">
    <property type="entry name" value="LRR_dom_sf"/>
</dbReference>
<dbReference type="AlphaFoldDB" id="A0A9J6GCF9"/>
<dbReference type="Gene3D" id="3.80.10.10">
    <property type="entry name" value="Ribonuclease Inhibitor"/>
    <property type="match status" value="1"/>
</dbReference>
<organism evidence="1 2">
    <name type="scientific">Haemaphysalis longicornis</name>
    <name type="common">Bush tick</name>
    <dbReference type="NCBI Taxonomy" id="44386"/>
    <lineage>
        <taxon>Eukaryota</taxon>
        <taxon>Metazoa</taxon>
        <taxon>Ecdysozoa</taxon>
        <taxon>Arthropoda</taxon>
        <taxon>Chelicerata</taxon>
        <taxon>Arachnida</taxon>
        <taxon>Acari</taxon>
        <taxon>Parasitiformes</taxon>
        <taxon>Ixodida</taxon>
        <taxon>Ixodoidea</taxon>
        <taxon>Ixodidae</taxon>
        <taxon>Haemaphysalinae</taxon>
        <taxon>Haemaphysalis</taxon>
    </lineage>
</organism>
<reference evidence="1 2" key="1">
    <citation type="journal article" date="2020" name="Cell">
        <title>Large-Scale Comparative Analyses of Tick Genomes Elucidate Their Genetic Diversity and Vector Capacities.</title>
        <authorList>
            <consortium name="Tick Genome and Microbiome Consortium (TIGMIC)"/>
            <person name="Jia N."/>
            <person name="Wang J."/>
            <person name="Shi W."/>
            <person name="Du L."/>
            <person name="Sun Y."/>
            <person name="Zhan W."/>
            <person name="Jiang J.F."/>
            <person name="Wang Q."/>
            <person name="Zhang B."/>
            <person name="Ji P."/>
            <person name="Bell-Sakyi L."/>
            <person name="Cui X.M."/>
            <person name="Yuan T.T."/>
            <person name="Jiang B.G."/>
            <person name="Yang W.F."/>
            <person name="Lam T.T."/>
            <person name="Chang Q.C."/>
            <person name="Ding S.J."/>
            <person name="Wang X.J."/>
            <person name="Zhu J.G."/>
            <person name="Ruan X.D."/>
            <person name="Zhao L."/>
            <person name="Wei J.T."/>
            <person name="Ye R.Z."/>
            <person name="Que T.C."/>
            <person name="Du C.H."/>
            <person name="Zhou Y.H."/>
            <person name="Cheng J.X."/>
            <person name="Dai P.F."/>
            <person name="Guo W.B."/>
            <person name="Han X.H."/>
            <person name="Huang E.J."/>
            <person name="Li L.F."/>
            <person name="Wei W."/>
            <person name="Gao Y.C."/>
            <person name="Liu J.Z."/>
            <person name="Shao H.Z."/>
            <person name="Wang X."/>
            <person name="Wang C.C."/>
            <person name="Yang T.C."/>
            <person name="Huo Q.B."/>
            <person name="Li W."/>
            <person name="Chen H.Y."/>
            <person name="Chen S.E."/>
            <person name="Zhou L.G."/>
            <person name="Ni X.B."/>
            <person name="Tian J.H."/>
            <person name="Sheng Y."/>
            <person name="Liu T."/>
            <person name="Pan Y.S."/>
            <person name="Xia L.Y."/>
            <person name="Li J."/>
            <person name="Zhao F."/>
            <person name="Cao W.C."/>
        </authorList>
    </citation>
    <scope>NUCLEOTIDE SEQUENCE [LARGE SCALE GENOMIC DNA]</scope>
    <source>
        <strain evidence="1">HaeL-2018</strain>
    </source>
</reference>
<evidence type="ECO:0000313" key="2">
    <source>
        <dbReference type="Proteomes" id="UP000821853"/>
    </source>
</evidence>
<proteinExistence type="predicted"/>
<sequence>MVAINCQRLLSSVLKRQPPKILPPESPSPPRIDLERACTADLRHECWLCFDLATWNETLNPIGLNLSEAEPGQLTLSTFTEQKHWLINFNEFPPEFPPNACTAFFIVWLPRKHHCIRYLVVDREVPSPFRAIPELASAAISGASPRTCLRHVCWSTPSENWQELSVIADTNTLKLLDVSFGAAKNQVPEEFYDLLRRSAKRLKKLRLRLPQQRVDCSFLGELASFRALVELDVQIPHVRSVPSSVARLLASGACNLRKLTLFYPKHPTGCHEFIQALRGNQTVSDFEVIGDCSESFSIVCEALKQNTAVKRLTLIARNTKDWLRVPARILAPLLRENSAISGLTLEDFVVTLDDAVVITSTYEENTRLASLVFVEGLVHYDAIQEFCIRPRLRRRSIMATRRIMRCEEEWEPTTPLYYFPGPDYYLRVFQHHDHQHDGKFLEELRSGLAKSVPVREVALCFSHPLDPSVADQVSTTLRASKSVTKLKLAKWDLSNVTKAVPRLYTAVFGGDRSEKQPSGKWVSEILAHNRRIATVEFDAYLSDIAPWKEVAPVLCNNFSITSFKVGGRFRDLPDFVVSRTTTRNLSLLNDAVRFITGADVGRRCGTAFECLAATPALREQLRKVTGSSEAHSEDLVQKATKFLAENYFVITGVVRRSVQCNPAGLAWQLDALDAICWRAVTNKLRVSDVLPE</sequence>
<gene>
    <name evidence="1" type="ORF">HPB48_022691</name>
</gene>
<protein>
    <submittedName>
        <fullName evidence="1">Uncharacterized protein</fullName>
    </submittedName>
</protein>